<organism evidence="3">
    <name type="scientific">Naegleria gruberi</name>
    <name type="common">Amoeba</name>
    <dbReference type="NCBI Taxonomy" id="5762"/>
    <lineage>
        <taxon>Eukaryota</taxon>
        <taxon>Discoba</taxon>
        <taxon>Heterolobosea</taxon>
        <taxon>Tetramitia</taxon>
        <taxon>Eutetramitia</taxon>
        <taxon>Vahlkampfiidae</taxon>
        <taxon>Naegleria</taxon>
    </lineage>
</organism>
<feature type="transmembrane region" description="Helical" evidence="1">
    <location>
        <begin position="45"/>
        <end position="67"/>
    </location>
</feature>
<protein>
    <submittedName>
        <fullName evidence="2">Predicted protein</fullName>
    </submittedName>
</protein>
<dbReference type="OMA" id="RAFRIKH"/>
<dbReference type="RefSeq" id="XP_002669738.1">
    <property type="nucleotide sequence ID" value="XM_002669692.1"/>
</dbReference>
<name>D2W1N5_NAEGR</name>
<feature type="transmembrane region" description="Helical" evidence="1">
    <location>
        <begin position="159"/>
        <end position="178"/>
    </location>
</feature>
<keyword evidence="3" id="KW-1185">Reference proteome</keyword>
<accession>D2W1N5</accession>
<dbReference type="InterPro" id="IPR013869">
    <property type="entry name" value="DUF1757"/>
</dbReference>
<keyword evidence="1" id="KW-0472">Membrane</keyword>
<evidence type="ECO:0000256" key="1">
    <source>
        <dbReference type="SAM" id="Phobius"/>
    </source>
</evidence>
<keyword evidence="1" id="KW-1133">Transmembrane helix</keyword>
<dbReference type="InParanoid" id="D2W1N5"/>
<feature type="transmembrane region" description="Helical" evidence="1">
    <location>
        <begin position="88"/>
        <end position="108"/>
    </location>
</feature>
<reference evidence="2 3" key="1">
    <citation type="journal article" date="2010" name="Cell">
        <title>The genome of Naegleria gruberi illuminates early eukaryotic versatility.</title>
        <authorList>
            <person name="Fritz-Laylin L.K."/>
            <person name="Prochnik S.E."/>
            <person name="Ginger M.L."/>
            <person name="Dacks J.B."/>
            <person name="Carpenter M.L."/>
            <person name="Field M.C."/>
            <person name="Kuo A."/>
            <person name="Paredez A."/>
            <person name="Chapman J."/>
            <person name="Pham J."/>
            <person name="Shu S."/>
            <person name="Neupane R."/>
            <person name="Cipriano M."/>
            <person name="Mancuso J."/>
            <person name="Tu H."/>
            <person name="Salamov A."/>
            <person name="Lindquist E."/>
            <person name="Shapiro H."/>
            <person name="Lucas S."/>
            <person name="Grigoriev I.V."/>
            <person name="Cande W.Z."/>
            <person name="Fulton C."/>
            <person name="Rokhsar D.S."/>
            <person name="Dawson S.C."/>
        </authorList>
    </citation>
    <scope>NUCLEOTIDE SEQUENCE [LARGE SCALE GENOMIC DNA]</scope>
    <source>
        <strain evidence="2 3">NEG-M</strain>
    </source>
</reference>
<evidence type="ECO:0000313" key="3">
    <source>
        <dbReference type="Proteomes" id="UP000006671"/>
    </source>
</evidence>
<dbReference type="VEuPathDB" id="AmoebaDB:NAEGRDRAFT_75318"/>
<evidence type="ECO:0000313" key="2">
    <source>
        <dbReference type="EMBL" id="EFC36994.1"/>
    </source>
</evidence>
<dbReference type="OrthoDB" id="10254892at2759"/>
<gene>
    <name evidence="2" type="ORF">NAEGRDRAFT_75318</name>
</gene>
<proteinExistence type="predicted"/>
<dbReference type="KEGG" id="ngr:NAEGRDRAFT_75318"/>
<dbReference type="AlphaFoldDB" id="D2W1N5"/>
<dbReference type="Pfam" id="PF08560">
    <property type="entry name" value="DUF1757"/>
    <property type="match status" value="1"/>
</dbReference>
<keyword evidence="1" id="KW-0812">Transmembrane</keyword>
<sequence length="183" mass="20329">MSTTNSSAASSTSVVTQKTTTNNDEVYIPEDQKIPNPKMAVFNHVVLKGIQLGGFLGALYTPIHFATKQYILKKPLAHSLGESIKIKLPRFISIGTSIGFVLTAAMYYGRTRTFTQNNFDDRAFRIAHNKMNMFWDQIWVASVLGSAIFFTLKKKPMIVGPMIGNAIGTPLFAALWPIKQKLD</sequence>
<dbReference type="GeneID" id="8856202"/>
<dbReference type="Proteomes" id="UP000006671">
    <property type="component" value="Unassembled WGS sequence"/>
</dbReference>
<dbReference type="EMBL" id="GG738923">
    <property type="protein sequence ID" value="EFC36994.1"/>
    <property type="molecule type" value="Genomic_DNA"/>
</dbReference>
<feature type="transmembrane region" description="Helical" evidence="1">
    <location>
        <begin position="134"/>
        <end position="152"/>
    </location>
</feature>